<evidence type="ECO:0000313" key="3">
    <source>
        <dbReference type="EMBL" id="KMY48910.1"/>
    </source>
</evidence>
<dbReference type="Gene3D" id="1.20.200.10">
    <property type="entry name" value="Fumarase/aspartase (Central domain)"/>
    <property type="match status" value="1"/>
</dbReference>
<evidence type="ECO:0000313" key="4">
    <source>
        <dbReference type="Proteomes" id="UP000037146"/>
    </source>
</evidence>
<dbReference type="AlphaFoldDB" id="A0A0K9GQH5"/>
<dbReference type="PANTHER" id="PTHR42696">
    <property type="entry name" value="ASPARTATE AMMONIA-LYASE"/>
    <property type="match status" value="1"/>
</dbReference>
<dbReference type="InterPro" id="IPR051546">
    <property type="entry name" value="Aspartate_Ammonia-Lyase"/>
</dbReference>
<dbReference type="InterPro" id="IPR008948">
    <property type="entry name" value="L-Aspartase-like"/>
</dbReference>
<dbReference type="Gene3D" id="1.10.275.10">
    <property type="entry name" value="Fumarase/aspartase (N-terminal domain)"/>
    <property type="match status" value="1"/>
</dbReference>
<dbReference type="PANTHER" id="PTHR42696:SF2">
    <property type="entry name" value="ASPARTATE AMMONIA-LYASE"/>
    <property type="match status" value="1"/>
</dbReference>
<evidence type="ECO:0000256" key="1">
    <source>
        <dbReference type="ARBA" id="ARBA00023239"/>
    </source>
</evidence>
<proteinExistence type="predicted"/>
<sequence length="453" mass="49876">MWADEVEKRTERDYFGKVDIPKDALYGIQTMRTVQNLSFSGQLLKNYPEYIVSLAMVKKAATLANQEAGILPPSIGTAILNACDQIIQGNYHDHFIVDIFHGGGGIGTNMNVNEVLANLANESLEGTLGVYTPVHPVEHVNASQSTSDVCHTSIRLAIVRCFERLDHKLTKMHATIEKKSQEFMSVTTISRTCLQDAMRIRLGDAFSGYASVLKRRHISLRESVMSLLTINLGATVIGNGVGASEKYKEVVIEKLRDVSNMDVSKRDNLFDAAQNIDDLAHMSKELSLLATSLIKVAKDLRLLSSGPEAGFAEITLPSVQAGSSFFPGKVNPVIPETMIQSCFQVLGCDRIVQAALEHGELDLNIFEGMAGANILNGLYMLTNTSHSFTELCLKDIAPNEERCTELSNTFIPVIVELKEQMGYSAVSKLIKEHDRKSIKYLLNNGGIDHDTRN</sequence>
<accession>A0A0K9GQH5</accession>
<dbReference type="GO" id="GO:0006531">
    <property type="term" value="P:aspartate metabolic process"/>
    <property type="evidence" value="ECO:0007669"/>
    <property type="project" value="TreeGrafter"/>
</dbReference>
<keyword evidence="1 3" id="KW-0456">Lyase</keyword>
<dbReference type="FunFam" id="1.10.275.10:FF:000001">
    <property type="entry name" value="Fumarate hydratase, mitochondrial"/>
    <property type="match status" value="1"/>
</dbReference>
<dbReference type="GO" id="GO:0008797">
    <property type="term" value="F:aspartate ammonia-lyase activity"/>
    <property type="evidence" value="ECO:0007669"/>
    <property type="project" value="TreeGrafter"/>
</dbReference>
<dbReference type="EMBL" id="LFZW01000001">
    <property type="protein sequence ID" value="KMY48910.1"/>
    <property type="molecule type" value="Genomic_DNA"/>
</dbReference>
<dbReference type="PATRIC" id="fig|1679170.3.peg.1025"/>
<protein>
    <submittedName>
        <fullName evidence="3">Aspartate ammonia-lyase</fullName>
    </submittedName>
</protein>
<dbReference type="InterPro" id="IPR024083">
    <property type="entry name" value="Fumarase/histidase_N"/>
</dbReference>
<dbReference type="Pfam" id="PF00206">
    <property type="entry name" value="Lyase_1"/>
    <property type="match status" value="1"/>
</dbReference>
<name>A0A0K9GQH5_9BACI</name>
<gene>
    <name evidence="3" type="ORF">AC625_04825</name>
</gene>
<dbReference type="SUPFAM" id="SSF48557">
    <property type="entry name" value="L-aspartase-like"/>
    <property type="match status" value="1"/>
</dbReference>
<evidence type="ECO:0000259" key="2">
    <source>
        <dbReference type="Pfam" id="PF00206"/>
    </source>
</evidence>
<reference evidence="4" key="1">
    <citation type="submission" date="2015-07" db="EMBL/GenBank/DDBJ databases">
        <title>Genome sequencing project for genomic taxonomy and phylogenomics of Bacillus-like bacteria.</title>
        <authorList>
            <person name="Liu B."/>
            <person name="Wang J."/>
            <person name="Zhu Y."/>
            <person name="Liu G."/>
            <person name="Chen Q."/>
            <person name="Chen Z."/>
            <person name="Lan J."/>
            <person name="Che J."/>
            <person name="Ge C."/>
            <person name="Shi H."/>
            <person name="Pan Z."/>
            <person name="Liu X."/>
        </authorList>
    </citation>
    <scope>NUCLEOTIDE SEQUENCE [LARGE SCALE GENOMIC DNA]</scope>
    <source>
        <strain evidence="4">FJAT-27997</strain>
    </source>
</reference>
<dbReference type="InterPro" id="IPR022761">
    <property type="entry name" value="Fumarate_lyase_N"/>
</dbReference>
<dbReference type="GO" id="GO:0005829">
    <property type="term" value="C:cytosol"/>
    <property type="evidence" value="ECO:0007669"/>
    <property type="project" value="TreeGrafter"/>
</dbReference>
<feature type="domain" description="Fumarate lyase N-terminal" evidence="2">
    <location>
        <begin position="16"/>
        <end position="347"/>
    </location>
</feature>
<dbReference type="PRINTS" id="PR00149">
    <property type="entry name" value="FUMRATELYASE"/>
</dbReference>
<dbReference type="Proteomes" id="UP000037146">
    <property type="component" value="Unassembled WGS sequence"/>
</dbReference>
<comment type="caution">
    <text evidence="3">The sequence shown here is derived from an EMBL/GenBank/DDBJ whole genome shotgun (WGS) entry which is preliminary data.</text>
</comment>
<dbReference type="STRING" id="1679170.AC625_04825"/>
<keyword evidence="4" id="KW-1185">Reference proteome</keyword>
<organism evidence="3 4">
    <name type="scientific">Peribacillus loiseleuriae</name>
    <dbReference type="NCBI Taxonomy" id="1679170"/>
    <lineage>
        <taxon>Bacteria</taxon>
        <taxon>Bacillati</taxon>
        <taxon>Bacillota</taxon>
        <taxon>Bacilli</taxon>
        <taxon>Bacillales</taxon>
        <taxon>Bacillaceae</taxon>
        <taxon>Peribacillus</taxon>
    </lineage>
</organism>
<dbReference type="InterPro" id="IPR000362">
    <property type="entry name" value="Fumarate_lyase_fam"/>
</dbReference>